<dbReference type="InterPro" id="IPR003593">
    <property type="entry name" value="AAA+_ATPase"/>
</dbReference>
<dbReference type="InterPro" id="IPR009057">
    <property type="entry name" value="Homeodomain-like_sf"/>
</dbReference>
<dbReference type="InterPro" id="IPR002078">
    <property type="entry name" value="Sigma_54_int"/>
</dbReference>
<dbReference type="SUPFAM" id="SSF52540">
    <property type="entry name" value="P-loop containing nucleoside triphosphate hydrolases"/>
    <property type="match status" value="1"/>
</dbReference>
<evidence type="ECO:0000256" key="4">
    <source>
        <dbReference type="ARBA" id="ARBA00023125"/>
    </source>
</evidence>
<evidence type="ECO:0000256" key="5">
    <source>
        <dbReference type="ARBA" id="ARBA00023159"/>
    </source>
</evidence>
<keyword evidence="9" id="KW-1185">Reference proteome</keyword>
<evidence type="ECO:0000256" key="6">
    <source>
        <dbReference type="ARBA" id="ARBA00023163"/>
    </source>
</evidence>
<dbReference type="Pfam" id="PF25601">
    <property type="entry name" value="AAA_lid_14"/>
    <property type="match status" value="1"/>
</dbReference>
<dbReference type="PROSITE" id="PS00688">
    <property type="entry name" value="SIGMA54_INTERACT_3"/>
    <property type="match status" value="1"/>
</dbReference>
<dbReference type="Proteomes" id="UP001589858">
    <property type="component" value="Unassembled WGS sequence"/>
</dbReference>
<dbReference type="PROSITE" id="PS00676">
    <property type="entry name" value="SIGMA54_INTERACT_2"/>
    <property type="match status" value="1"/>
</dbReference>
<dbReference type="EMBL" id="JBHLTM010000075">
    <property type="protein sequence ID" value="MFC0686666.1"/>
    <property type="molecule type" value="Genomic_DNA"/>
</dbReference>
<keyword evidence="1" id="KW-0547">Nucleotide-binding</keyword>
<gene>
    <name evidence="8" type="ORF">ACFFF8_18940</name>
</gene>
<dbReference type="InterPro" id="IPR027417">
    <property type="entry name" value="P-loop_NTPase"/>
</dbReference>
<dbReference type="Pfam" id="PF00158">
    <property type="entry name" value="Sigma54_activat"/>
    <property type="match status" value="1"/>
</dbReference>
<organism evidence="8 9">
    <name type="scientific">Novosphingobium clariflavum</name>
    <dbReference type="NCBI Taxonomy" id="2029884"/>
    <lineage>
        <taxon>Bacteria</taxon>
        <taxon>Pseudomonadati</taxon>
        <taxon>Pseudomonadota</taxon>
        <taxon>Alphaproteobacteria</taxon>
        <taxon>Sphingomonadales</taxon>
        <taxon>Sphingomonadaceae</taxon>
        <taxon>Novosphingobium</taxon>
    </lineage>
</organism>
<dbReference type="PROSITE" id="PS00675">
    <property type="entry name" value="SIGMA54_INTERACT_1"/>
    <property type="match status" value="1"/>
</dbReference>
<evidence type="ECO:0000313" key="8">
    <source>
        <dbReference type="EMBL" id="MFC0686666.1"/>
    </source>
</evidence>
<keyword evidence="2" id="KW-0067">ATP-binding</keyword>
<sequence>MRDTILKFEVSALAIRARTFIFSDPRSKALLPLIERTAPSNATIMITGETGTGKELVARYVHQQSGRADRPFVAVNCGAFSETLIESELFGHERGAFTGAHNAREGWFEAANGGTLFLDEVGDLPQSLQVKLLRVLQEREVVRLGARRPVSLDVRLIAATNVDLRAAVEEGKFREDLFYRLGVVTLPLLPLRERPADILPLARHFLGVYGERSGSPAIELSPDAEDLVFHYPWPGNIRELENVIQRATLIAPGKQIEPEHLGLPSRASREPQISARETEGLDGVRAMISKLIACGEPELLDRLIDLAVREAFAATGENQVRTAQALGVTRNVIRTYLKNAGLIGE</sequence>
<proteinExistence type="predicted"/>
<dbReference type="InterPro" id="IPR025662">
    <property type="entry name" value="Sigma_54_int_dom_ATP-bd_1"/>
</dbReference>
<dbReference type="RefSeq" id="WP_267218470.1">
    <property type="nucleotide sequence ID" value="NZ_JAPCWC010000001.1"/>
</dbReference>
<comment type="caution">
    <text evidence="8">The sequence shown here is derived from an EMBL/GenBank/DDBJ whole genome shotgun (WGS) entry which is preliminary data.</text>
</comment>
<dbReference type="CDD" id="cd00009">
    <property type="entry name" value="AAA"/>
    <property type="match status" value="1"/>
</dbReference>
<evidence type="ECO:0000256" key="2">
    <source>
        <dbReference type="ARBA" id="ARBA00022840"/>
    </source>
</evidence>
<dbReference type="Gene3D" id="3.40.50.300">
    <property type="entry name" value="P-loop containing nucleotide triphosphate hydrolases"/>
    <property type="match status" value="1"/>
</dbReference>
<dbReference type="InterPro" id="IPR025943">
    <property type="entry name" value="Sigma_54_int_dom_ATP-bd_2"/>
</dbReference>
<reference evidence="8 9" key="1">
    <citation type="submission" date="2024-09" db="EMBL/GenBank/DDBJ databases">
        <authorList>
            <person name="Sun Q."/>
            <person name="Mori K."/>
        </authorList>
    </citation>
    <scope>NUCLEOTIDE SEQUENCE [LARGE SCALE GENOMIC DNA]</scope>
    <source>
        <strain evidence="8 9">CICC 11035S</strain>
    </source>
</reference>
<evidence type="ECO:0000313" key="9">
    <source>
        <dbReference type="Proteomes" id="UP001589858"/>
    </source>
</evidence>
<evidence type="ECO:0000256" key="1">
    <source>
        <dbReference type="ARBA" id="ARBA00022741"/>
    </source>
</evidence>
<evidence type="ECO:0000259" key="7">
    <source>
        <dbReference type="PROSITE" id="PS50045"/>
    </source>
</evidence>
<dbReference type="InterPro" id="IPR058031">
    <property type="entry name" value="AAA_lid_NorR"/>
</dbReference>
<keyword evidence="5" id="KW-0010">Activator</keyword>
<keyword evidence="6" id="KW-0804">Transcription</keyword>
<keyword evidence="4" id="KW-0238">DNA-binding</keyword>
<accession>A0ABV6SBP8</accession>
<name>A0ABV6SBP8_9SPHN</name>
<dbReference type="PROSITE" id="PS50045">
    <property type="entry name" value="SIGMA54_INTERACT_4"/>
    <property type="match status" value="1"/>
</dbReference>
<keyword evidence="3" id="KW-0805">Transcription regulation</keyword>
<protein>
    <submittedName>
        <fullName evidence="8">Sigma-54 interaction domain-containing protein</fullName>
    </submittedName>
</protein>
<dbReference type="PANTHER" id="PTHR32071:SF21">
    <property type="entry name" value="TRANSCRIPTIONAL REGULATORY PROTEIN FLGR"/>
    <property type="match status" value="1"/>
</dbReference>
<dbReference type="Gene3D" id="1.10.8.60">
    <property type="match status" value="1"/>
</dbReference>
<dbReference type="PANTHER" id="PTHR32071">
    <property type="entry name" value="TRANSCRIPTIONAL REGULATORY PROTEIN"/>
    <property type="match status" value="1"/>
</dbReference>
<dbReference type="SUPFAM" id="SSF46689">
    <property type="entry name" value="Homeodomain-like"/>
    <property type="match status" value="1"/>
</dbReference>
<evidence type="ECO:0000256" key="3">
    <source>
        <dbReference type="ARBA" id="ARBA00023015"/>
    </source>
</evidence>
<dbReference type="InterPro" id="IPR025944">
    <property type="entry name" value="Sigma_54_int_dom_CS"/>
</dbReference>
<feature type="domain" description="Sigma-54 factor interaction" evidence="7">
    <location>
        <begin position="20"/>
        <end position="249"/>
    </location>
</feature>
<dbReference type="SMART" id="SM00382">
    <property type="entry name" value="AAA"/>
    <property type="match status" value="1"/>
</dbReference>